<evidence type="ECO:0000259" key="2">
    <source>
        <dbReference type="Pfam" id="PF13810"/>
    </source>
</evidence>
<dbReference type="RefSeq" id="WP_123270909.1">
    <property type="nucleotide sequence ID" value="NZ_RJJQ01000006.1"/>
</dbReference>
<keyword evidence="1" id="KW-0732">Signal</keyword>
<proteinExistence type="predicted"/>
<feature type="signal peptide" evidence="1">
    <location>
        <begin position="1"/>
        <end position="36"/>
    </location>
</feature>
<dbReference type="AlphaFoldDB" id="A0A3M9MBY9"/>
<reference evidence="3 4" key="1">
    <citation type="submission" date="2018-11" db="EMBL/GenBank/DDBJ databases">
        <title>Draft genome of Simplicispira Flexivirga sp. BO-16.</title>
        <authorList>
            <person name="Im W.T."/>
        </authorList>
    </citation>
    <scope>NUCLEOTIDE SEQUENCE [LARGE SCALE GENOMIC DNA]</scope>
    <source>
        <strain evidence="3 4">BO-16</strain>
    </source>
</reference>
<protein>
    <submittedName>
        <fullName evidence="3">DUF4185 domain-containing protein</fullName>
    </submittedName>
</protein>
<dbReference type="OrthoDB" id="4789771at2"/>
<accession>A0A3M9MBY9</accession>
<comment type="caution">
    <text evidence="3">The sequence shown here is derived from an EMBL/GenBank/DDBJ whole genome shotgun (WGS) entry which is preliminary data.</text>
</comment>
<evidence type="ECO:0000313" key="4">
    <source>
        <dbReference type="Proteomes" id="UP000271678"/>
    </source>
</evidence>
<feature type="chain" id="PRO_5018235090" evidence="1">
    <location>
        <begin position="37"/>
        <end position="254"/>
    </location>
</feature>
<name>A0A3M9MBY9_9MICO</name>
<dbReference type="PROSITE" id="PS51318">
    <property type="entry name" value="TAT"/>
    <property type="match status" value="1"/>
</dbReference>
<gene>
    <name evidence="3" type="ORF">EFY87_07740</name>
</gene>
<sequence>MFQRTSLSGSITSRRALLGSLGAAAITASLAPAARADDTVPTSLRVTKIGDLTDPDRTGRWNVDYADLGIPARCPDGRTLFVFGDTFGPKWGEDWRSPTGLWGRRLRPDRLTEIIGAPGGTSAKQLIPYTHGADISTIIPSDVITLGRTIYLHGVVNRGFGNVIWSGIWTSTDNGETWTDSGARFAPDACDEKFQMVSWDLGPDGWIYVYSTKFLRNSGMILHRVRPWNLTRPELYQPWGLANGRWQWGVAPTR</sequence>
<keyword evidence="4" id="KW-1185">Reference proteome</keyword>
<evidence type="ECO:0000313" key="3">
    <source>
        <dbReference type="EMBL" id="RNI23034.1"/>
    </source>
</evidence>
<organism evidence="3 4">
    <name type="scientific">Flexivirga caeni</name>
    <dbReference type="NCBI Taxonomy" id="2294115"/>
    <lineage>
        <taxon>Bacteria</taxon>
        <taxon>Bacillati</taxon>
        <taxon>Actinomycetota</taxon>
        <taxon>Actinomycetes</taxon>
        <taxon>Micrococcales</taxon>
        <taxon>Dermacoccaceae</taxon>
        <taxon>Flexivirga</taxon>
    </lineage>
</organism>
<dbReference type="InterPro" id="IPR025442">
    <property type="entry name" value="DUF4185"/>
</dbReference>
<evidence type="ECO:0000256" key="1">
    <source>
        <dbReference type="SAM" id="SignalP"/>
    </source>
</evidence>
<feature type="domain" description="DUF4185" evidence="2">
    <location>
        <begin position="55"/>
        <end position="247"/>
    </location>
</feature>
<dbReference type="Pfam" id="PF13810">
    <property type="entry name" value="DUF4185"/>
    <property type="match status" value="1"/>
</dbReference>
<dbReference type="Proteomes" id="UP000271678">
    <property type="component" value="Unassembled WGS sequence"/>
</dbReference>
<dbReference type="EMBL" id="RJJQ01000006">
    <property type="protein sequence ID" value="RNI23034.1"/>
    <property type="molecule type" value="Genomic_DNA"/>
</dbReference>
<dbReference type="InterPro" id="IPR006311">
    <property type="entry name" value="TAT_signal"/>
</dbReference>